<evidence type="ECO:0000313" key="2">
    <source>
        <dbReference type="EMBL" id="MFC4654386.1"/>
    </source>
</evidence>
<protein>
    <recommendedName>
        <fullName evidence="4">DNA-binding protein</fullName>
    </recommendedName>
</protein>
<dbReference type="RefSeq" id="WP_377332254.1">
    <property type="nucleotide sequence ID" value="NZ_JBHSGB010000005.1"/>
</dbReference>
<gene>
    <name evidence="2" type="ORF">ACFO3I_05010</name>
</gene>
<evidence type="ECO:0008006" key="4">
    <source>
        <dbReference type="Google" id="ProtNLM"/>
    </source>
</evidence>
<dbReference type="Proteomes" id="UP001595962">
    <property type="component" value="Unassembled WGS sequence"/>
</dbReference>
<dbReference type="EMBL" id="JBHSGB010000005">
    <property type="protein sequence ID" value="MFC4654386.1"/>
    <property type="molecule type" value="Genomic_DNA"/>
</dbReference>
<evidence type="ECO:0000256" key="1">
    <source>
        <dbReference type="SAM" id="MobiDB-lite"/>
    </source>
</evidence>
<evidence type="ECO:0000313" key="3">
    <source>
        <dbReference type="Proteomes" id="UP001595962"/>
    </source>
</evidence>
<comment type="caution">
    <text evidence="2">The sequence shown here is derived from an EMBL/GenBank/DDBJ whole genome shotgun (WGS) entry which is preliminary data.</text>
</comment>
<dbReference type="Pfam" id="PF25759">
    <property type="entry name" value="HP1_ORF34"/>
    <property type="match status" value="1"/>
</dbReference>
<proteinExistence type="predicted"/>
<feature type="compositionally biased region" description="Low complexity" evidence="1">
    <location>
        <begin position="133"/>
        <end position="161"/>
    </location>
</feature>
<organism evidence="2 3">
    <name type="scientific">Rheinheimera marina</name>
    <dbReference type="NCBI Taxonomy" id="1774958"/>
    <lineage>
        <taxon>Bacteria</taxon>
        <taxon>Pseudomonadati</taxon>
        <taxon>Pseudomonadota</taxon>
        <taxon>Gammaproteobacteria</taxon>
        <taxon>Chromatiales</taxon>
        <taxon>Chromatiaceae</taxon>
        <taxon>Rheinheimera</taxon>
    </lineage>
</organism>
<reference evidence="3" key="1">
    <citation type="journal article" date="2019" name="Int. J. Syst. Evol. Microbiol.">
        <title>The Global Catalogue of Microorganisms (GCM) 10K type strain sequencing project: providing services to taxonomists for standard genome sequencing and annotation.</title>
        <authorList>
            <consortium name="The Broad Institute Genomics Platform"/>
            <consortium name="The Broad Institute Genome Sequencing Center for Infectious Disease"/>
            <person name="Wu L."/>
            <person name="Ma J."/>
        </authorList>
    </citation>
    <scope>NUCLEOTIDE SEQUENCE [LARGE SCALE GENOMIC DNA]</scope>
    <source>
        <strain evidence="3">DT28</strain>
    </source>
</reference>
<accession>A0ABV9JIM7</accession>
<keyword evidence="3" id="KW-1185">Reference proteome</keyword>
<name>A0ABV9JIM7_9GAMM</name>
<feature type="region of interest" description="Disordered" evidence="1">
    <location>
        <begin position="128"/>
        <end position="161"/>
    </location>
</feature>
<dbReference type="InterPro" id="IPR057869">
    <property type="entry name" value="HP1_YO34"/>
</dbReference>
<sequence>MAQIALDGELINLKSCRVELSMQLADQDQSGQTSGTGSTEQGDKAKELKITGLIPFTDQTQLARLFELASARDDAGNRVIRRIGAGIARTAKIRQVKFCGSVTAPEHGTLLAWNVSFNLREHLSVPEVTEQRQAQATASTAQTSDQTASAIPTTAATDAPPAVELSSMEKFLKSIDDAIGAPSTGETNETA</sequence>